<dbReference type="AlphaFoldDB" id="A0A8J2YSD8"/>
<comment type="caution">
    <text evidence="1">The sequence shown here is derived from an EMBL/GenBank/DDBJ whole genome shotgun (WGS) entry which is preliminary data.</text>
</comment>
<evidence type="ECO:0000313" key="2">
    <source>
        <dbReference type="Proteomes" id="UP000646365"/>
    </source>
</evidence>
<dbReference type="Pfam" id="PF04255">
    <property type="entry name" value="DUF433"/>
    <property type="match status" value="1"/>
</dbReference>
<reference evidence="1" key="1">
    <citation type="journal article" date="2014" name="Int. J. Syst. Evol. Microbiol.">
        <title>Complete genome sequence of Corynebacterium casei LMG S-19264T (=DSM 44701T), isolated from a smear-ripened cheese.</title>
        <authorList>
            <consortium name="US DOE Joint Genome Institute (JGI-PGF)"/>
            <person name="Walter F."/>
            <person name="Albersmeier A."/>
            <person name="Kalinowski J."/>
            <person name="Ruckert C."/>
        </authorList>
    </citation>
    <scope>NUCLEOTIDE SEQUENCE</scope>
    <source>
        <strain evidence="1">CGMCC 1.15725</strain>
    </source>
</reference>
<keyword evidence="2" id="KW-1185">Reference proteome</keyword>
<sequence>MEAVMSSAADMLKPSEAAVVARVALRDVNRVIDEHILPEGFFSLDDGRRVAATACTLIAFYFDSAKRLTSEERLFAIREAGSRLYRFRTRALASLVEEDWIVRDEFLTIDLAPFVRRTNERMERLGAAREIVLSDPDVLGGAPIVRGTRVPVHDVAASVAAGLPMDRILAAYPSLDTDKIELAAIYAEANPARGRPRATDELPKGAVIVAERRVPRRRKAG</sequence>
<evidence type="ECO:0008006" key="3">
    <source>
        <dbReference type="Google" id="ProtNLM"/>
    </source>
</evidence>
<dbReference type="EMBL" id="BMJQ01000005">
    <property type="protein sequence ID" value="GGF15115.1"/>
    <property type="molecule type" value="Genomic_DNA"/>
</dbReference>
<name>A0A8J2YSD8_9PROT</name>
<reference evidence="1" key="2">
    <citation type="submission" date="2020-09" db="EMBL/GenBank/DDBJ databases">
        <authorList>
            <person name="Sun Q."/>
            <person name="Zhou Y."/>
        </authorList>
    </citation>
    <scope>NUCLEOTIDE SEQUENCE</scope>
    <source>
        <strain evidence="1">CGMCC 1.15725</strain>
    </source>
</reference>
<gene>
    <name evidence="1" type="ORF">GCM10011611_21100</name>
</gene>
<accession>A0A8J2YSD8</accession>
<dbReference type="InterPro" id="IPR036388">
    <property type="entry name" value="WH-like_DNA-bd_sf"/>
</dbReference>
<dbReference type="Gene3D" id="1.10.10.10">
    <property type="entry name" value="Winged helix-like DNA-binding domain superfamily/Winged helix DNA-binding domain"/>
    <property type="match status" value="1"/>
</dbReference>
<dbReference type="Proteomes" id="UP000646365">
    <property type="component" value="Unassembled WGS sequence"/>
</dbReference>
<dbReference type="InterPro" id="IPR007367">
    <property type="entry name" value="DUF433"/>
</dbReference>
<dbReference type="SUPFAM" id="SSF46689">
    <property type="entry name" value="Homeodomain-like"/>
    <property type="match status" value="1"/>
</dbReference>
<dbReference type="PANTHER" id="PTHR34849:SF3">
    <property type="entry name" value="SSR2962 PROTEIN"/>
    <property type="match status" value="1"/>
</dbReference>
<proteinExistence type="predicted"/>
<organism evidence="1 2">
    <name type="scientific">Aliidongia dinghuensis</name>
    <dbReference type="NCBI Taxonomy" id="1867774"/>
    <lineage>
        <taxon>Bacteria</taxon>
        <taxon>Pseudomonadati</taxon>
        <taxon>Pseudomonadota</taxon>
        <taxon>Alphaproteobacteria</taxon>
        <taxon>Rhodospirillales</taxon>
        <taxon>Dongiaceae</taxon>
        <taxon>Aliidongia</taxon>
    </lineage>
</organism>
<dbReference type="InterPro" id="IPR009057">
    <property type="entry name" value="Homeodomain-like_sf"/>
</dbReference>
<evidence type="ECO:0000313" key="1">
    <source>
        <dbReference type="EMBL" id="GGF15115.1"/>
    </source>
</evidence>
<dbReference type="RefSeq" id="WP_189045421.1">
    <property type="nucleotide sequence ID" value="NZ_BMJQ01000005.1"/>
</dbReference>
<dbReference type="PANTHER" id="PTHR34849">
    <property type="entry name" value="SSL5025 PROTEIN"/>
    <property type="match status" value="1"/>
</dbReference>
<protein>
    <recommendedName>
        <fullName evidence="3">DUF433 domain-containing protein</fullName>
    </recommendedName>
</protein>